<dbReference type="Proteomes" id="UP000800036">
    <property type="component" value="Unassembled WGS sequence"/>
</dbReference>
<reference evidence="2" key="1">
    <citation type="journal article" date="2020" name="Stud. Mycol.">
        <title>101 Dothideomycetes genomes: a test case for predicting lifestyles and emergence of pathogens.</title>
        <authorList>
            <person name="Haridas S."/>
            <person name="Albert R."/>
            <person name="Binder M."/>
            <person name="Bloem J."/>
            <person name="Labutti K."/>
            <person name="Salamov A."/>
            <person name="Andreopoulos B."/>
            <person name="Baker S."/>
            <person name="Barry K."/>
            <person name="Bills G."/>
            <person name="Bluhm B."/>
            <person name="Cannon C."/>
            <person name="Castanera R."/>
            <person name="Culley D."/>
            <person name="Daum C."/>
            <person name="Ezra D."/>
            <person name="Gonzalez J."/>
            <person name="Henrissat B."/>
            <person name="Kuo A."/>
            <person name="Liang C."/>
            <person name="Lipzen A."/>
            <person name="Lutzoni F."/>
            <person name="Magnuson J."/>
            <person name="Mondo S."/>
            <person name="Nolan M."/>
            <person name="Ohm R."/>
            <person name="Pangilinan J."/>
            <person name="Park H.-J."/>
            <person name="Ramirez L."/>
            <person name="Alfaro M."/>
            <person name="Sun H."/>
            <person name="Tritt A."/>
            <person name="Yoshinaga Y."/>
            <person name="Zwiers L.-H."/>
            <person name="Turgeon B."/>
            <person name="Goodwin S."/>
            <person name="Spatafora J."/>
            <person name="Crous P."/>
            <person name="Grigoriev I."/>
        </authorList>
    </citation>
    <scope>NUCLEOTIDE SEQUENCE</scope>
    <source>
        <strain evidence="2">CBS 107.79</strain>
    </source>
</reference>
<keyword evidence="3" id="KW-1185">Reference proteome</keyword>
<dbReference type="AlphaFoldDB" id="A0A6A5V500"/>
<evidence type="ECO:0000256" key="1">
    <source>
        <dbReference type="SAM" id="Phobius"/>
    </source>
</evidence>
<keyword evidence="1" id="KW-0812">Transmembrane</keyword>
<keyword evidence="1" id="KW-1133">Transmembrane helix</keyword>
<evidence type="ECO:0000313" key="3">
    <source>
        <dbReference type="Proteomes" id="UP000800036"/>
    </source>
</evidence>
<evidence type="ECO:0000313" key="2">
    <source>
        <dbReference type="EMBL" id="KAF1972195.1"/>
    </source>
</evidence>
<gene>
    <name evidence="2" type="ORF">BU23DRAFT_167307</name>
</gene>
<organism evidence="2 3">
    <name type="scientific">Bimuria novae-zelandiae CBS 107.79</name>
    <dbReference type="NCBI Taxonomy" id="1447943"/>
    <lineage>
        <taxon>Eukaryota</taxon>
        <taxon>Fungi</taxon>
        <taxon>Dikarya</taxon>
        <taxon>Ascomycota</taxon>
        <taxon>Pezizomycotina</taxon>
        <taxon>Dothideomycetes</taxon>
        <taxon>Pleosporomycetidae</taxon>
        <taxon>Pleosporales</taxon>
        <taxon>Massarineae</taxon>
        <taxon>Didymosphaeriaceae</taxon>
        <taxon>Bimuria</taxon>
    </lineage>
</organism>
<proteinExistence type="predicted"/>
<accession>A0A6A5V500</accession>
<sequence length="133" mass="14474">MSITPLLIFCIRDFLAVILALALRQPMLVYFAGVSSVLPVVPASSRSVTAVFTRNIENFQLTRDTSTSWIPAQAARKAPPGVLCERLRGNIGASVKVSDTHRTSAFIVFLPVPLFATAAFYGHLTTPARRESI</sequence>
<protein>
    <submittedName>
        <fullName evidence="2">Uncharacterized protein</fullName>
    </submittedName>
</protein>
<name>A0A6A5V500_9PLEO</name>
<dbReference type="EMBL" id="ML976689">
    <property type="protein sequence ID" value="KAF1972195.1"/>
    <property type="molecule type" value="Genomic_DNA"/>
</dbReference>
<feature type="transmembrane region" description="Helical" evidence="1">
    <location>
        <begin position="105"/>
        <end position="124"/>
    </location>
</feature>
<keyword evidence="1" id="KW-0472">Membrane</keyword>